<dbReference type="EMBL" id="LAZR01000979">
    <property type="protein sequence ID" value="KKN53271.1"/>
    <property type="molecule type" value="Genomic_DNA"/>
</dbReference>
<feature type="transmembrane region" description="Helical" evidence="1">
    <location>
        <begin position="207"/>
        <end position="225"/>
    </location>
</feature>
<feature type="transmembrane region" description="Helical" evidence="1">
    <location>
        <begin position="73"/>
        <end position="92"/>
    </location>
</feature>
<accession>A0A0F9TVV9</accession>
<proteinExistence type="predicted"/>
<name>A0A0F9TVV9_9ZZZZ</name>
<feature type="transmembrane region" description="Helical" evidence="1">
    <location>
        <begin position="6"/>
        <end position="27"/>
    </location>
</feature>
<evidence type="ECO:0000313" key="2">
    <source>
        <dbReference type="EMBL" id="KKN53271.1"/>
    </source>
</evidence>
<feature type="transmembrane region" description="Helical" evidence="1">
    <location>
        <begin position="104"/>
        <end position="125"/>
    </location>
</feature>
<comment type="caution">
    <text evidence="2">The sequence shown here is derived from an EMBL/GenBank/DDBJ whole genome shotgun (WGS) entry which is preliminary data.</text>
</comment>
<feature type="transmembrane region" description="Helical" evidence="1">
    <location>
        <begin position="131"/>
        <end position="149"/>
    </location>
</feature>
<organism evidence="2">
    <name type="scientific">marine sediment metagenome</name>
    <dbReference type="NCBI Taxonomy" id="412755"/>
    <lineage>
        <taxon>unclassified sequences</taxon>
        <taxon>metagenomes</taxon>
        <taxon>ecological metagenomes</taxon>
    </lineage>
</organism>
<feature type="transmembrane region" description="Helical" evidence="1">
    <location>
        <begin position="170"/>
        <end position="192"/>
    </location>
</feature>
<dbReference type="AlphaFoldDB" id="A0A0F9TVV9"/>
<dbReference type="Gene3D" id="3.30.450.70">
    <property type="match status" value="1"/>
</dbReference>
<evidence type="ECO:0008006" key="3">
    <source>
        <dbReference type="Google" id="ProtNLM"/>
    </source>
</evidence>
<keyword evidence="1" id="KW-0812">Transmembrane</keyword>
<reference evidence="2" key="1">
    <citation type="journal article" date="2015" name="Nature">
        <title>Complex archaea that bridge the gap between prokaryotes and eukaryotes.</title>
        <authorList>
            <person name="Spang A."/>
            <person name="Saw J.H."/>
            <person name="Jorgensen S.L."/>
            <person name="Zaremba-Niedzwiedzka K."/>
            <person name="Martijn J."/>
            <person name="Lind A.E."/>
            <person name="van Eijk R."/>
            <person name="Schleper C."/>
            <person name="Guy L."/>
            <person name="Ettema T.J."/>
        </authorList>
    </citation>
    <scope>NUCLEOTIDE SEQUENCE</scope>
</reference>
<feature type="transmembrane region" description="Helical" evidence="1">
    <location>
        <begin position="39"/>
        <end position="61"/>
    </location>
</feature>
<gene>
    <name evidence="2" type="ORF">LCGC14_0604050</name>
</gene>
<keyword evidence="1" id="KW-1133">Transmembrane helix</keyword>
<sequence length="372" mass="42060">MNYDLLAEIILNLITILVLSVLLLIFINHKLKKKNIPPHLLISLILSLLSQASYMIVFSLSLQGDQPSTNLKYLSDIFLILVFYSLYLHYESLSSIRPSFWRHLIVYGLAISCITILLLSIVGFIPDKNSAEILIHLTSSIFGVASILYPLHITLRTHRLTNKRATHIELISIFLFLLTGVLYVGEGLIRLFENVSLNYIFDFIEDVSSLLFIIALVLLMVNYLIHSDYLYQLPFPIHQIMIINKGGTLIYNRKVSIVTIPNLSFEKEILMGGFISAIFNVVKETLGSFTQIKYIDTGKYKIYFSQIPGNNGIVSLIASGGNLLIQKSLERFAKSIGSDIINRFSTSGEIGNELIKKIDSFLLKEFSFLTIL</sequence>
<keyword evidence="1" id="KW-0472">Membrane</keyword>
<protein>
    <recommendedName>
        <fullName evidence="3">Histidine kinase N-terminal 7TM region domain-containing protein</fullName>
    </recommendedName>
</protein>
<evidence type="ECO:0000256" key="1">
    <source>
        <dbReference type="SAM" id="Phobius"/>
    </source>
</evidence>